<dbReference type="GO" id="GO:0008893">
    <property type="term" value="F:guanosine-3',5'-bis(diphosphate) 3'-diphosphatase activity"/>
    <property type="evidence" value="ECO:0007669"/>
    <property type="project" value="TreeGrafter"/>
</dbReference>
<dbReference type="RefSeq" id="WP_125877986.1">
    <property type="nucleotide sequence ID" value="NZ_RHQL01000010.1"/>
</dbReference>
<dbReference type="PANTHER" id="PTHR46246:SF1">
    <property type="entry name" value="GUANOSINE-3',5'-BIS(DIPHOSPHATE) 3'-PYROPHOSPHOHYDROLASE MESH1"/>
    <property type="match status" value="1"/>
</dbReference>
<dbReference type="Proteomes" id="UP000276506">
    <property type="component" value="Unassembled WGS sequence"/>
</dbReference>
<evidence type="ECO:0000259" key="1">
    <source>
        <dbReference type="SMART" id="SM00471"/>
    </source>
</evidence>
<evidence type="ECO:0000313" key="2">
    <source>
        <dbReference type="EMBL" id="RRV08927.1"/>
    </source>
</evidence>
<dbReference type="EMBL" id="RHQL01000010">
    <property type="protein sequence ID" value="RRV08927.1"/>
    <property type="molecule type" value="Genomic_DNA"/>
</dbReference>
<name>A0A427DYT4_9GAMM</name>
<dbReference type="CDD" id="cd00077">
    <property type="entry name" value="HDc"/>
    <property type="match status" value="1"/>
</dbReference>
<accession>A0A427DYT4</accession>
<sequence>MSTESTLILRARTFCIAAHSAVKQTRRYTGEPYWHHPMEVAALVREHAPEAPDEVIAAAMLHDVVDDTGVRLELIQREFGALVAELVDALSDSSTAADGNRRARKAIERAKIAKAPAWAKTIRLADLYSNVPTIAEHDPQFAKTYLPEKRLLLPHLAAGNPTLYAMVNDAIAHYFAQHPSV</sequence>
<organism evidence="2 3">
    <name type="scientific">Stutzerimonas xanthomarina</name>
    <dbReference type="NCBI Taxonomy" id="271420"/>
    <lineage>
        <taxon>Bacteria</taxon>
        <taxon>Pseudomonadati</taxon>
        <taxon>Pseudomonadota</taxon>
        <taxon>Gammaproteobacteria</taxon>
        <taxon>Pseudomonadales</taxon>
        <taxon>Pseudomonadaceae</taxon>
        <taxon>Stutzerimonas</taxon>
    </lineage>
</organism>
<dbReference type="AlphaFoldDB" id="A0A427DYT4"/>
<dbReference type="SUPFAM" id="SSF109604">
    <property type="entry name" value="HD-domain/PDEase-like"/>
    <property type="match status" value="1"/>
</dbReference>
<protein>
    <submittedName>
        <fullName evidence="2">Bifunctional (P)ppGpp synthetase/guanosine-3',5'-bis(Diphosphate) 3'-pyrophosphohydrolase</fullName>
    </submittedName>
</protein>
<dbReference type="InterPro" id="IPR052194">
    <property type="entry name" value="MESH1"/>
</dbReference>
<dbReference type="SMART" id="SM00471">
    <property type="entry name" value="HDc"/>
    <property type="match status" value="1"/>
</dbReference>
<comment type="caution">
    <text evidence="2">The sequence shown here is derived from an EMBL/GenBank/DDBJ whole genome shotgun (WGS) entry which is preliminary data.</text>
</comment>
<proteinExistence type="predicted"/>
<evidence type="ECO:0000313" key="3">
    <source>
        <dbReference type="Proteomes" id="UP000276506"/>
    </source>
</evidence>
<dbReference type="Pfam" id="PF13328">
    <property type="entry name" value="HD_4"/>
    <property type="match status" value="1"/>
</dbReference>
<dbReference type="InterPro" id="IPR003607">
    <property type="entry name" value="HD/PDEase_dom"/>
</dbReference>
<dbReference type="PANTHER" id="PTHR46246">
    <property type="entry name" value="GUANOSINE-3',5'-BIS(DIPHOSPHATE) 3'-PYROPHOSPHOHYDROLASE MESH1"/>
    <property type="match status" value="1"/>
</dbReference>
<gene>
    <name evidence="2" type="ORF">EGJ28_16520</name>
</gene>
<dbReference type="Gene3D" id="1.10.3210.10">
    <property type="entry name" value="Hypothetical protein af1432"/>
    <property type="match status" value="1"/>
</dbReference>
<reference evidence="2 3" key="1">
    <citation type="submission" date="2018-10" db="EMBL/GenBank/DDBJ databases">
        <title>Transmission dynamics of multidrug resistant bacteria on intensive care unit surfaces.</title>
        <authorList>
            <person name="D'Souza A.W."/>
            <person name="Potter R.F."/>
            <person name="Wallace M."/>
            <person name="Shupe A."/>
            <person name="Patel S."/>
            <person name="Sun S."/>
            <person name="Gul D."/>
            <person name="Kwon J.H."/>
            <person name="Andleeb S."/>
            <person name="Burnham C.-A.D."/>
            <person name="Dantas G."/>
        </authorList>
    </citation>
    <scope>NUCLEOTIDE SEQUENCE [LARGE SCALE GENOMIC DNA]</scope>
    <source>
        <strain evidence="2 3">PX_177</strain>
    </source>
</reference>
<feature type="domain" description="HD/PDEase" evidence="1">
    <location>
        <begin position="29"/>
        <end position="140"/>
    </location>
</feature>
<keyword evidence="2" id="KW-0378">Hydrolase</keyword>